<dbReference type="VEuPathDB" id="TrichDB:TRFO_16699"/>
<evidence type="ECO:0000313" key="6">
    <source>
        <dbReference type="EMBL" id="OHT13249.1"/>
    </source>
</evidence>
<feature type="domain" description="Thioredoxin" evidence="5">
    <location>
        <begin position="3"/>
        <end position="118"/>
    </location>
</feature>
<dbReference type="GO" id="GO:0006457">
    <property type="term" value="P:protein folding"/>
    <property type="evidence" value="ECO:0007669"/>
    <property type="project" value="TreeGrafter"/>
</dbReference>
<evidence type="ECO:0000256" key="2">
    <source>
        <dbReference type="ARBA" id="ARBA00022729"/>
    </source>
</evidence>
<keyword evidence="3" id="KW-0812">Transmembrane</keyword>
<dbReference type="SUPFAM" id="SSF52833">
    <property type="entry name" value="Thioredoxin-like"/>
    <property type="match status" value="1"/>
</dbReference>
<evidence type="ECO:0000259" key="5">
    <source>
        <dbReference type="PROSITE" id="PS51352"/>
    </source>
</evidence>
<feature type="transmembrane region" description="Helical" evidence="3">
    <location>
        <begin position="345"/>
        <end position="367"/>
    </location>
</feature>
<dbReference type="InterPro" id="IPR051063">
    <property type="entry name" value="PDI"/>
</dbReference>
<comment type="caution">
    <text evidence="6">The sequence shown here is derived from an EMBL/GenBank/DDBJ whole genome shotgun (WGS) entry which is preliminary data.</text>
</comment>
<keyword evidence="3" id="KW-0472">Membrane</keyword>
<dbReference type="PANTHER" id="PTHR45672">
    <property type="entry name" value="PROTEIN DISULFIDE-ISOMERASE C17H9.14C-RELATED"/>
    <property type="match status" value="1"/>
</dbReference>
<organism evidence="6 7">
    <name type="scientific">Tritrichomonas foetus</name>
    <dbReference type="NCBI Taxonomy" id="1144522"/>
    <lineage>
        <taxon>Eukaryota</taxon>
        <taxon>Metamonada</taxon>
        <taxon>Parabasalia</taxon>
        <taxon>Tritrichomonadida</taxon>
        <taxon>Tritrichomonadidae</taxon>
        <taxon>Tritrichomonas</taxon>
    </lineage>
</organism>
<keyword evidence="3" id="KW-1133">Transmembrane helix</keyword>
<protein>
    <recommendedName>
        <fullName evidence="5">Thioredoxin domain-containing protein</fullName>
    </recommendedName>
</protein>
<dbReference type="PROSITE" id="PS51352">
    <property type="entry name" value="THIOREDOXIN_2"/>
    <property type="match status" value="1"/>
</dbReference>
<dbReference type="InterPro" id="IPR017937">
    <property type="entry name" value="Thioredoxin_CS"/>
</dbReference>
<sequence>MFFLFSLLALEFIATDENVQELSDLSKTVPVFMLFHSPYCPHCKKILPLWNLLGKQYFNEENVVIAQINCVENKKAAEHFINVKSYPTFGLIQNSTTSVVFVERTWEEWTKFIDRLKTFGKNYRCKIWLSQAGNYPSFVYKSPKNPEETCDDIQEILKQVPGAKDRIYADPNYNDTACQVNLHNEYGFLYEKQKNYSNFIPFIRDFLHQPLGDWEISDIVNSMRRLAFVIYDDPKHIKAFTDISLNMSIDYLFGKLKYEEFIKMYPTIELERSELPALGVTNYYNTRFMIMTNVKVNDHLYNRLTALNNITVNETMKYSMAKLFKVSEEEMFGKAAPKDISYFELIIIVVGSITILAVLVLLVVNFTRKGDSRIRNRILITSFNNMKAYFSSLCNKNGSYQQKTPVSFL</sequence>
<feature type="signal peptide" evidence="4">
    <location>
        <begin position="1"/>
        <end position="15"/>
    </location>
</feature>
<dbReference type="InterPro" id="IPR013766">
    <property type="entry name" value="Thioredoxin_domain"/>
</dbReference>
<dbReference type="InterPro" id="IPR036249">
    <property type="entry name" value="Thioredoxin-like_sf"/>
</dbReference>
<evidence type="ECO:0000313" key="7">
    <source>
        <dbReference type="Proteomes" id="UP000179807"/>
    </source>
</evidence>
<comment type="similarity">
    <text evidence="1">Belongs to the protein disulfide isomerase family.</text>
</comment>
<keyword evidence="7" id="KW-1185">Reference proteome</keyword>
<evidence type="ECO:0000256" key="3">
    <source>
        <dbReference type="SAM" id="Phobius"/>
    </source>
</evidence>
<keyword evidence="2 4" id="KW-0732">Signal</keyword>
<dbReference type="CDD" id="cd02961">
    <property type="entry name" value="PDI_a_family"/>
    <property type="match status" value="1"/>
</dbReference>
<dbReference type="AlphaFoldDB" id="A0A1J4KPL5"/>
<dbReference type="PROSITE" id="PS00194">
    <property type="entry name" value="THIOREDOXIN_1"/>
    <property type="match status" value="1"/>
</dbReference>
<gene>
    <name evidence="6" type="ORF">TRFO_16699</name>
</gene>
<name>A0A1J4KPL5_9EUKA</name>
<dbReference type="GO" id="GO:0003756">
    <property type="term" value="F:protein disulfide isomerase activity"/>
    <property type="evidence" value="ECO:0007669"/>
    <property type="project" value="TreeGrafter"/>
</dbReference>
<accession>A0A1J4KPL5</accession>
<dbReference type="Pfam" id="PF00085">
    <property type="entry name" value="Thioredoxin"/>
    <property type="match status" value="1"/>
</dbReference>
<dbReference type="GeneID" id="94833845"/>
<feature type="chain" id="PRO_5012430266" description="Thioredoxin domain-containing protein" evidence="4">
    <location>
        <begin position="16"/>
        <end position="409"/>
    </location>
</feature>
<dbReference type="OrthoDB" id="10264505at2759"/>
<dbReference type="GO" id="GO:0005783">
    <property type="term" value="C:endoplasmic reticulum"/>
    <property type="evidence" value="ECO:0007669"/>
    <property type="project" value="TreeGrafter"/>
</dbReference>
<proteinExistence type="inferred from homology"/>
<dbReference type="EMBL" id="MLAK01000545">
    <property type="protein sequence ID" value="OHT13249.1"/>
    <property type="molecule type" value="Genomic_DNA"/>
</dbReference>
<dbReference type="PANTHER" id="PTHR45672:SF3">
    <property type="entry name" value="THIOREDOXIN DOMAIN-CONTAINING PROTEIN 5"/>
    <property type="match status" value="1"/>
</dbReference>
<evidence type="ECO:0000256" key="4">
    <source>
        <dbReference type="SAM" id="SignalP"/>
    </source>
</evidence>
<dbReference type="Proteomes" id="UP000179807">
    <property type="component" value="Unassembled WGS sequence"/>
</dbReference>
<evidence type="ECO:0000256" key="1">
    <source>
        <dbReference type="ARBA" id="ARBA00006347"/>
    </source>
</evidence>
<reference evidence="6" key="1">
    <citation type="submission" date="2016-10" db="EMBL/GenBank/DDBJ databases">
        <authorList>
            <person name="Benchimol M."/>
            <person name="Almeida L.G."/>
            <person name="Vasconcelos A.T."/>
            <person name="Perreira-Neves A."/>
            <person name="Rosa I.A."/>
            <person name="Tasca T."/>
            <person name="Bogo M.R."/>
            <person name="de Souza W."/>
        </authorList>
    </citation>
    <scope>NUCLEOTIDE SEQUENCE [LARGE SCALE GENOMIC DNA]</scope>
    <source>
        <strain evidence="6">K</strain>
    </source>
</reference>
<dbReference type="RefSeq" id="XP_068366385.1">
    <property type="nucleotide sequence ID" value="XM_068499141.1"/>
</dbReference>
<dbReference type="Gene3D" id="3.40.30.10">
    <property type="entry name" value="Glutaredoxin"/>
    <property type="match status" value="1"/>
</dbReference>